<comment type="caution">
    <text evidence="1">The sequence shown here is derived from an EMBL/GenBank/DDBJ whole genome shotgun (WGS) entry which is preliminary data.</text>
</comment>
<evidence type="ECO:0000313" key="2">
    <source>
        <dbReference type="Proteomes" id="UP000255036"/>
    </source>
</evidence>
<dbReference type="RefSeq" id="WP_115481770.1">
    <property type="nucleotide sequence ID" value="NZ_QRCT01000020.1"/>
</dbReference>
<reference evidence="1 2" key="1">
    <citation type="submission" date="2018-07" db="EMBL/GenBank/DDBJ databases">
        <title>Anaerosacharophilus polymeroproducens gen. nov. sp. nov., an anaerobic bacterium isolated from salt field.</title>
        <authorList>
            <person name="Kim W."/>
            <person name="Yang S.-H."/>
            <person name="Oh J."/>
            <person name="Lee J.-H."/>
            <person name="Kwon K.K."/>
        </authorList>
    </citation>
    <scope>NUCLEOTIDE SEQUENCE [LARGE SCALE GENOMIC DNA]</scope>
    <source>
        <strain evidence="1 2">MCWD5</strain>
    </source>
</reference>
<dbReference type="EMBL" id="QRCT01000020">
    <property type="protein sequence ID" value="RDU23625.1"/>
    <property type="molecule type" value="Genomic_DNA"/>
</dbReference>
<protein>
    <submittedName>
        <fullName evidence="1">DUF1848 domain-containing protein</fullName>
    </submittedName>
</protein>
<proteinExistence type="predicted"/>
<accession>A0A371AVL7</accession>
<dbReference type="Pfam" id="PF08902">
    <property type="entry name" value="DUF1848"/>
    <property type="match status" value="1"/>
</dbReference>
<dbReference type="OrthoDB" id="9771212at2"/>
<gene>
    <name evidence="1" type="ORF">DWV06_08565</name>
</gene>
<dbReference type="InterPro" id="IPR014998">
    <property type="entry name" value="DUF1848"/>
</dbReference>
<dbReference type="Proteomes" id="UP000255036">
    <property type="component" value="Unassembled WGS sequence"/>
</dbReference>
<evidence type="ECO:0000313" key="1">
    <source>
        <dbReference type="EMBL" id="RDU23625.1"/>
    </source>
</evidence>
<keyword evidence="2" id="KW-1185">Reference proteome</keyword>
<sequence>MILSASRRTDIPNYYSDWFLNRLKEGHLYVRNPINIYQVSKIDVSPKNVDCIVFWTKNPEPMLQKLDELKDYKYYFQFTLTGYGKDLEPNVPDKKNYMIPIFQELSNKIGKEKVIWRYDPILITEKYSLDYHIKAFTKIAENLNGYTNKVIISFLDLYLKTKRNMKNIKVQEIEDIENFTGQLAQIAKKNQLLIDTCAEKIDLSKYGIGRSSCIDKTLIEQIIGSKIKVKKDKNQRNECGCMESIDIGCYDTCKNECIYCYANENCNKVKENLKVYNPYSPILCSELDEKDKITERKLKSLKEEQLSFFN</sequence>
<dbReference type="AlphaFoldDB" id="A0A371AVL7"/>
<organism evidence="1 2">
    <name type="scientific">Anaerosacchariphilus polymeriproducens</name>
    <dbReference type="NCBI Taxonomy" id="1812858"/>
    <lineage>
        <taxon>Bacteria</taxon>
        <taxon>Bacillati</taxon>
        <taxon>Bacillota</taxon>
        <taxon>Clostridia</taxon>
        <taxon>Lachnospirales</taxon>
        <taxon>Lachnospiraceae</taxon>
        <taxon>Anaerosacchariphilus</taxon>
    </lineage>
</organism>
<name>A0A371AVL7_9FIRM</name>